<dbReference type="RefSeq" id="WP_171218503.1">
    <property type="nucleotide sequence ID" value="NZ_JABEPP010000003.1"/>
</dbReference>
<dbReference type="InterPro" id="IPR049315">
    <property type="entry name" value="GDC-P_N"/>
</dbReference>
<dbReference type="PIRSF" id="PIRSF006815">
    <property type="entry name" value="GcvPA"/>
    <property type="match status" value="1"/>
</dbReference>
<protein>
    <recommendedName>
        <fullName evidence="2">Probable glycine dehydrogenase (decarboxylating) subunit 1</fullName>
        <ecNumber evidence="2">1.4.4.2</ecNumber>
    </recommendedName>
    <alternativeName>
        <fullName evidence="2">Glycine cleavage system P-protein subunit 1</fullName>
    </alternativeName>
    <alternativeName>
        <fullName evidence="2">Glycine decarboxylase subunit 1</fullName>
    </alternativeName>
    <alternativeName>
        <fullName evidence="2">Glycine dehydrogenase (aminomethyl-transferring) subunit 1</fullName>
    </alternativeName>
</protein>
<dbReference type="InterPro" id="IPR015421">
    <property type="entry name" value="PyrdxlP-dep_Trfase_major"/>
</dbReference>
<dbReference type="Gene3D" id="3.40.640.10">
    <property type="entry name" value="Type I PLP-dependent aspartate aminotransferase-like (Major domain)"/>
    <property type="match status" value="1"/>
</dbReference>
<reference evidence="4 5" key="1">
    <citation type="submission" date="2020-04" db="EMBL/GenBank/DDBJ databases">
        <title>Enterovirga sp. isolate from soil.</title>
        <authorList>
            <person name="Chea S."/>
            <person name="Kim D.-U."/>
        </authorList>
    </citation>
    <scope>NUCLEOTIDE SEQUENCE [LARGE SCALE GENOMIC DNA]</scope>
    <source>
        <strain evidence="4 5">DB1703</strain>
    </source>
</reference>
<comment type="subunit">
    <text evidence="2">The glycine cleavage system is composed of four proteins: P, T, L and H. In this organism, the P 'protein' is a heterodimer of two subunits.</text>
</comment>
<dbReference type="Proteomes" id="UP000564885">
    <property type="component" value="Unassembled WGS sequence"/>
</dbReference>
<evidence type="ECO:0000256" key="1">
    <source>
        <dbReference type="ARBA" id="ARBA00023002"/>
    </source>
</evidence>
<dbReference type="Gene3D" id="3.90.1150.10">
    <property type="entry name" value="Aspartate Aminotransferase, domain 1"/>
    <property type="match status" value="1"/>
</dbReference>
<dbReference type="NCBIfam" id="NF001696">
    <property type="entry name" value="PRK00451.1"/>
    <property type="match status" value="1"/>
</dbReference>
<dbReference type="InterPro" id="IPR015424">
    <property type="entry name" value="PyrdxlP-dep_Trfase"/>
</dbReference>
<gene>
    <name evidence="2 4" type="primary">gcvPA</name>
    <name evidence="4" type="ORF">HJG44_11475</name>
</gene>
<dbReference type="SUPFAM" id="SSF53383">
    <property type="entry name" value="PLP-dependent transferases"/>
    <property type="match status" value="1"/>
</dbReference>
<keyword evidence="5" id="KW-1185">Reference proteome</keyword>
<dbReference type="InterPro" id="IPR023010">
    <property type="entry name" value="GcvPA"/>
</dbReference>
<keyword evidence="1 2" id="KW-0560">Oxidoreductase</keyword>
<dbReference type="GO" id="GO:0009116">
    <property type="term" value="P:nucleoside metabolic process"/>
    <property type="evidence" value="ECO:0007669"/>
    <property type="project" value="InterPro"/>
</dbReference>
<organism evidence="4 5">
    <name type="scientific">Enterovirga aerilata</name>
    <dbReference type="NCBI Taxonomy" id="2730920"/>
    <lineage>
        <taxon>Bacteria</taxon>
        <taxon>Pseudomonadati</taxon>
        <taxon>Pseudomonadota</taxon>
        <taxon>Alphaproteobacteria</taxon>
        <taxon>Hyphomicrobiales</taxon>
        <taxon>Methylobacteriaceae</taxon>
        <taxon>Enterovirga</taxon>
    </lineage>
</organism>
<dbReference type="Pfam" id="PF02347">
    <property type="entry name" value="GDC-P"/>
    <property type="match status" value="1"/>
</dbReference>
<proteinExistence type="inferred from homology"/>
<dbReference type="EC" id="1.4.4.2" evidence="2"/>
<name>A0A849I9B6_9HYPH</name>
<dbReference type="GO" id="GO:0004375">
    <property type="term" value="F:glycine dehydrogenase (decarboxylating) activity"/>
    <property type="evidence" value="ECO:0007669"/>
    <property type="project" value="UniProtKB-EC"/>
</dbReference>
<evidence type="ECO:0000313" key="5">
    <source>
        <dbReference type="Proteomes" id="UP000564885"/>
    </source>
</evidence>
<comment type="function">
    <text evidence="2">The glycine cleavage system catalyzes the degradation of glycine. The P protein binds the alpha-amino group of glycine through its pyridoxal phosphate cofactor; CO(2) is released and the remaining methylamine moiety is then transferred to the lipoamide cofactor of the H protein.</text>
</comment>
<dbReference type="PANTHER" id="PTHR42806">
    <property type="entry name" value="GLYCINE CLEAVAGE SYSTEM P-PROTEIN"/>
    <property type="match status" value="1"/>
</dbReference>
<dbReference type="EMBL" id="JABEPP010000003">
    <property type="protein sequence ID" value="NNM72999.1"/>
    <property type="molecule type" value="Genomic_DNA"/>
</dbReference>
<accession>A0A849I9B6</accession>
<comment type="catalytic activity">
    <reaction evidence="2">
        <text>N(6)-[(R)-lipoyl]-L-lysyl-[glycine-cleavage complex H protein] + glycine + H(+) = N(6)-[(R)-S(8)-aminomethyldihydrolipoyl]-L-lysyl-[glycine-cleavage complex H protein] + CO2</text>
        <dbReference type="Rhea" id="RHEA:24304"/>
        <dbReference type="Rhea" id="RHEA-COMP:10494"/>
        <dbReference type="Rhea" id="RHEA-COMP:10495"/>
        <dbReference type="ChEBI" id="CHEBI:15378"/>
        <dbReference type="ChEBI" id="CHEBI:16526"/>
        <dbReference type="ChEBI" id="CHEBI:57305"/>
        <dbReference type="ChEBI" id="CHEBI:83099"/>
        <dbReference type="ChEBI" id="CHEBI:83143"/>
        <dbReference type="EC" id="1.4.4.2"/>
    </reaction>
</comment>
<comment type="similarity">
    <text evidence="2">Belongs to the GcvP family. N-terminal subunit subfamily.</text>
</comment>
<dbReference type="GO" id="GO:0019464">
    <property type="term" value="P:glycine decarboxylation via glycine cleavage system"/>
    <property type="evidence" value="ECO:0007669"/>
    <property type="project" value="UniProtKB-UniRule"/>
</dbReference>
<comment type="caution">
    <text evidence="4">The sequence shown here is derived from an EMBL/GenBank/DDBJ whole genome shotgun (WGS) entry which is preliminary data.</text>
</comment>
<dbReference type="PANTHER" id="PTHR42806:SF1">
    <property type="entry name" value="GLYCINE DEHYDROGENASE (DECARBOXYLATING)"/>
    <property type="match status" value="1"/>
</dbReference>
<evidence type="ECO:0000259" key="3">
    <source>
        <dbReference type="Pfam" id="PF02347"/>
    </source>
</evidence>
<dbReference type="AlphaFoldDB" id="A0A849I9B6"/>
<feature type="domain" description="Glycine cleavage system P-protein N-terminal" evidence="3">
    <location>
        <begin position="1"/>
        <end position="392"/>
    </location>
</feature>
<dbReference type="HAMAP" id="MF_00712">
    <property type="entry name" value="GcvPA"/>
    <property type="match status" value="1"/>
</dbReference>
<evidence type="ECO:0000256" key="2">
    <source>
        <dbReference type="HAMAP-Rule" id="MF_00712"/>
    </source>
</evidence>
<sequence>MRYLPLTPADREAMLARIGVPDIDALFADIPAERRVTAPPDLPRHKGELEVERILSRMAARNVPASAVPFFVGAGAYKHHVPATVDHLIQRSEFLTSYTPYQPEIAQGTLQYLFEFQTQVAALTGMEVANASMYDGSTGTAEAVLMAHRVTRRRKAVLSGGLHPHYAEVVRTVSGMAGDEVVSLPPDVSATEDILAAIDSGVSCVVVQSPDVFGNLRDLRPVAEAAHAKGALLIAVFTEAVSLGLVESPGVMGADIVVGEGQSIGNALSFGGPYVGLFATRQKYVRQMPGRLCGETVDAEGRRGFVLTLSTREQHIRRDKATSNICTNSGLCCLAFTIHMTLLGEAGLRRLARANHAAAVKLADLLAAVPGLEVLNGNFFNEFTVRLPKPAAGVVETLAGRGVLAGVPVSRLLPGRELDDLLLVASTEVNRDDDRAALVQALRDVL</sequence>
<evidence type="ECO:0000313" key="4">
    <source>
        <dbReference type="EMBL" id="NNM72999.1"/>
    </source>
</evidence>
<dbReference type="InterPro" id="IPR015422">
    <property type="entry name" value="PyrdxlP-dep_Trfase_small"/>
</dbReference>